<feature type="signal peptide" evidence="10">
    <location>
        <begin position="1"/>
        <end position="17"/>
    </location>
</feature>
<keyword evidence="5 10" id="KW-0964">Secreted</keyword>
<evidence type="ECO:0000256" key="1">
    <source>
        <dbReference type="ARBA" id="ARBA00000695"/>
    </source>
</evidence>
<keyword evidence="6 10" id="KW-0732">Signal</keyword>
<evidence type="ECO:0000256" key="6">
    <source>
        <dbReference type="ARBA" id="ARBA00022729"/>
    </source>
</evidence>
<dbReference type="Proteomes" id="UP001578633">
    <property type="component" value="Chromosome 6"/>
</dbReference>
<feature type="region of interest" description="Disordered" evidence="11">
    <location>
        <begin position="245"/>
        <end position="285"/>
    </location>
</feature>
<evidence type="ECO:0000313" key="12">
    <source>
        <dbReference type="EMBL" id="KAL1795350.1"/>
    </source>
</evidence>
<dbReference type="InterPro" id="IPR004898">
    <property type="entry name" value="Pectate_lyase_PlyH/PlyE-like"/>
</dbReference>
<comment type="similarity">
    <text evidence="4 10">Belongs to the polysaccharide lyase 3 family.</text>
</comment>
<comment type="cofactor">
    <cofactor evidence="2 10">
        <name>Ca(2+)</name>
        <dbReference type="ChEBI" id="CHEBI:29108"/>
    </cofactor>
</comment>
<evidence type="ECO:0000256" key="4">
    <source>
        <dbReference type="ARBA" id="ARBA00006463"/>
    </source>
</evidence>
<comment type="subcellular location">
    <subcellularLocation>
        <location evidence="3 10">Secreted</location>
    </subcellularLocation>
</comment>
<evidence type="ECO:0000256" key="11">
    <source>
        <dbReference type="SAM" id="MobiDB-lite"/>
    </source>
</evidence>
<evidence type="ECO:0000256" key="5">
    <source>
        <dbReference type="ARBA" id="ARBA00022525"/>
    </source>
</evidence>
<dbReference type="Pfam" id="PF03211">
    <property type="entry name" value="Pectate_lyase"/>
    <property type="match status" value="1"/>
</dbReference>
<evidence type="ECO:0000256" key="7">
    <source>
        <dbReference type="ARBA" id="ARBA00022837"/>
    </source>
</evidence>
<comment type="catalytic activity">
    <reaction evidence="1 10">
        <text>Eliminative cleavage of (1-&gt;4)-alpha-D-galacturonan to give oligosaccharides with 4-deoxy-alpha-D-galact-4-enuronosyl groups at their non-reducing ends.</text>
        <dbReference type="EC" id="4.2.2.2"/>
    </reaction>
</comment>
<gene>
    <name evidence="12" type="ORF">ACET3X_007166</name>
</gene>
<dbReference type="InterPro" id="IPR012334">
    <property type="entry name" value="Pectin_lyas_fold"/>
</dbReference>
<keyword evidence="13" id="KW-1185">Reference proteome</keyword>
<feature type="compositionally biased region" description="Low complexity" evidence="11">
    <location>
        <begin position="251"/>
        <end position="285"/>
    </location>
</feature>
<dbReference type="PANTHER" id="PTHR33407:SF9">
    <property type="entry name" value="PECTATE LYASE F-RELATED"/>
    <property type="match status" value="1"/>
</dbReference>
<comment type="caution">
    <text evidence="12">The sequence shown here is derived from an EMBL/GenBank/DDBJ whole genome shotgun (WGS) entry which is preliminary data.</text>
</comment>
<organism evidence="12 13">
    <name type="scientific">Alternaria dauci</name>
    <dbReference type="NCBI Taxonomy" id="48095"/>
    <lineage>
        <taxon>Eukaryota</taxon>
        <taxon>Fungi</taxon>
        <taxon>Dikarya</taxon>
        <taxon>Ascomycota</taxon>
        <taxon>Pezizomycotina</taxon>
        <taxon>Dothideomycetes</taxon>
        <taxon>Pleosporomycetidae</taxon>
        <taxon>Pleosporales</taxon>
        <taxon>Pleosporineae</taxon>
        <taxon>Pleosporaceae</taxon>
        <taxon>Alternaria</taxon>
        <taxon>Alternaria sect. Porri</taxon>
    </lineage>
</organism>
<keyword evidence="8 10" id="KW-0456">Lyase</keyword>
<evidence type="ECO:0000313" key="13">
    <source>
        <dbReference type="Proteomes" id="UP001578633"/>
    </source>
</evidence>
<feature type="chain" id="PRO_5044984949" description="Pectate lyase" evidence="10">
    <location>
        <begin position="18"/>
        <end position="285"/>
    </location>
</feature>
<dbReference type="SUPFAM" id="SSF51126">
    <property type="entry name" value="Pectin lyase-like"/>
    <property type="match status" value="1"/>
</dbReference>
<keyword evidence="7 10" id="KW-0106">Calcium</keyword>
<name>A0ABR3UH87_9PLEO</name>
<evidence type="ECO:0000256" key="8">
    <source>
        <dbReference type="ARBA" id="ARBA00023239"/>
    </source>
</evidence>
<dbReference type="EMBL" id="JBHGVX010000006">
    <property type="protein sequence ID" value="KAL1795350.1"/>
    <property type="molecule type" value="Genomic_DNA"/>
</dbReference>
<evidence type="ECO:0000256" key="2">
    <source>
        <dbReference type="ARBA" id="ARBA00001913"/>
    </source>
</evidence>
<evidence type="ECO:0000256" key="9">
    <source>
        <dbReference type="ARBA" id="ARBA00025679"/>
    </source>
</evidence>
<proteinExistence type="inferred from homology"/>
<sequence length="285" mass="29161">MISKVALLSLVASMAAAQTLNIPSRVGSIVSLPEPSTITGTVDLGNKEFDRGQPCDSDEDTGSNNAVFILQDGATLSNVIIGANALEGVHCMGTCTLLNVWFRDVCEDAVSVLGTGDATIIGGGAAEAKDKVIQHNGRGTVTIKDYTIVNAGKLYRSCGDCTDNSKKSPRKVIVENVKAYGVTSDLIGINSNFGDSATISGSCGSTKNVCAEYKGVDKGNGSSSKLDTKNACLGAQGKLDKLPACGAGSGAAPTTTAKPTTTKKVTSTLVTKTKTSSSKKPTATK</sequence>
<reference evidence="12 13" key="1">
    <citation type="submission" date="2024-09" db="EMBL/GenBank/DDBJ databases">
        <title>T2T genomes of carrot and Alternaria dauci and their utility for understanding host-pathogen interaction during carrot leaf blight disease.</title>
        <authorList>
            <person name="Liu W."/>
            <person name="Xu S."/>
            <person name="Ou C."/>
            <person name="Liu X."/>
            <person name="Zhuang F."/>
            <person name="Deng X.W."/>
        </authorList>
    </citation>
    <scope>NUCLEOTIDE SEQUENCE [LARGE SCALE GENOMIC DNA]</scope>
    <source>
        <strain evidence="12 13">A2016</strain>
    </source>
</reference>
<evidence type="ECO:0000256" key="3">
    <source>
        <dbReference type="ARBA" id="ARBA00004613"/>
    </source>
</evidence>
<accession>A0ABR3UH87</accession>
<dbReference type="Gene3D" id="2.160.20.10">
    <property type="entry name" value="Single-stranded right-handed beta-helix, Pectin lyase-like"/>
    <property type="match status" value="1"/>
</dbReference>
<protein>
    <recommendedName>
        <fullName evidence="10">Pectate lyase</fullName>
        <ecNumber evidence="10">4.2.2.2</ecNumber>
    </recommendedName>
</protein>
<comment type="function">
    <text evidence="9 10">Pectinolytic enzyme consist of four classes of enzymes: pectin lyase, polygalacturonase, pectin methylesterase and rhamnogalacturonase. Among pectinolytic enzymes, pectin lyase is the most important in depolymerization of pectin, since it cleaves internal glycosidic bonds of highly methylated pectins. Favors pectate, the anion, over pectin, the methyl ester.</text>
</comment>
<dbReference type="GeneID" id="96087488"/>
<evidence type="ECO:0000256" key="10">
    <source>
        <dbReference type="RuleBase" id="RU367009"/>
    </source>
</evidence>
<dbReference type="RefSeq" id="XP_069305934.1">
    <property type="nucleotide sequence ID" value="XM_069453377.1"/>
</dbReference>
<dbReference type="InterPro" id="IPR011050">
    <property type="entry name" value="Pectin_lyase_fold/virulence"/>
</dbReference>
<dbReference type="PANTHER" id="PTHR33407">
    <property type="entry name" value="PECTATE LYASE F-RELATED"/>
    <property type="match status" value="1"/>
</dbReference>
<dbReference type="EC" id="4.2.2.2" evidence="10"/>